<dbReference type="eggNOG" id="COG3386">
    <property type="taxonomic scope" value="Bacteria"/>
</dbReference>
<accession>G8NTB6</accession>
<dbReference type="InterPro" id="IPR050952">
    <property type="entry name" value="TRIM-NHL_E3_ligases"/>
</dbReference>
<dbReference type="GO" id="GO:0008270">
    <property type="term" value="F:zinc ion binding"/>
    <property type="evidence" value="ECO:0007669"/>
    <property type="project" value="UniProtKB-KW"/>
</dbReference>
<proteinExistence type="predicted"/>
<evidence type="ECO:0000313" key="1">
    <source>
        <dbReference type="EMBL" id="AEU38628.1"/>
    </source>
</evidence>
<dbReference type="PANTHER" id="PTHR24104:SF25">
    <property type="entry name" value="PROTEIN LIN-41"/>
    <property type="match status" value="1"/>
</dbReference>
<reference evidence="1 2" key="1">
    <citation type="submission" date="2011-11" db="EMBL/GenBank/DDBJ databases">
        <title>Complete sequence of Granulicella mallensis MP5ACTX8.</title>
        <authorList>
            <consortium name="US DOE Joint Genome Institute"/>
            <person name="Lucas S."/>
            <person name="Copeland A."/>
            <person name="Lapidus A."/>
            <person name="Cheng J.-F."/>
            <person name="Goodwin L."/>
            <person name="Pitluck S."/>
            <person name="Peters L."/>
            <person name="Lu M."/>
            <person name="Detter J.C."/>
            <person name="Han C."/>
            <person name="Tapia R."/>
            <person name="Land M."/>
            <person name="Hauser L."/>
            <person name="Kyrpides N."/>
            <person name="Ivanova N."/>
            <person name="Mikhailova N."/>
            <person name="Pagani I."/>
            <person name="Rawat S."/>
            <person name="Mannisto M."/>
            <person name="Haggblom M."/>
            <person name="Woyke T."/>
        </authorList>
    </citation>
    <scope>NUCLEOTIDE SEQUENCE [LARGE SCALE GENOMIC DNA]</scope>
    <source>
        <strain evidence="2">ATCC BAA-1857 / DSM 23137 / MP5ACTX8</strain>
    </source>
</reference>
<dbReference type="PANTHER" id="PTHR24104">
    <property type="entry name" value="E3 UBIQUITIN-PROTEIN LIGASE NHLRC1-RELATED"/>
    <property type="match status" value="1"/>
</dbReference>
<dbReference type="EMBL" id="CP003130">
    <property type="protein sequence ID" value="AEU38628.1"/>
    <property type="molecule type" value="Genomic_DNA"/>
</dbReference>
<dbReference type="OrthoDB" id="107542at2"/>
<evidence type="ECO:0000313" key="2">
    <source>
        <dbReference type="Proteomes" id="UP000007113"/>
    </source>
</evidence>
<dbReference type="Gene3D" id="2.40.10.500">
    <property type="match status" value="1"/>
</dbReference>
<name>G8NTB6_GRAMM</name>
<dbReference type="Gene3D" id="2.120.10.30">
    <property type="entry name" value="TolB, C-terminal domain"/>
    <property type="match status" value="1"/>
</dbReference>
<protein>
    <submittedName>
        <fullName evidence="1">NHL repeat containing protein</fullName>
    </submittedName>
</protein>
<dbReference type="Proteomes" id="UP000007113">
    <property type="component" value="Chromosome"/>
</dbReference>
<dbReference type="AlphaFoldDB" id="G8NTB6"/>
<organism evidence="1 2">
    <name type="scientific">Granulicella mallensis (strain ATCC BAA-1857 / DSM 23137 / MP5ACTX8)</name>
    <dbReference type="NCBI Taxonomy" id="682795"/>
    <lineage>
        <taxon>Bacteria</taxon>
        <taxon>Pseudomonadati</taxon>
        <taxon>Acidobacteriota</taxon>
        <taxon>Terriglobia</taxon>
        <taxon>Terriglobales</taxon>
        <taxon>Acidobacteriaceae</taxon>
        <taxon>Granulicella</taxon>
    </lineage>
</organism>
<sequence>MKNSASVSASIMFPARSGLFPRLAVPALVGVVLSLSGCSANFGGSADSSTATSFSIKGVTHGGQQPLFGSHVHLLAAGTSGYASAATDVLTSGSLPSDSFGHYVTTDASGNFSLAGTINCTATAGNDQLLYLYSTEGDPQPDPTPVPNTSVGLMAVVGACSTIANIPFVFMNEVTTVAAAYALAGFAVDPTHIGAPSAVTGHALAGTGITNAFNTALNIVGQTTGQPLTTTPAGNGTVPVSEINTLADILASCINSTGGSACTPLFSNALSGGTTGATPTDTAMAAINIAHNPTVQITNLLGLANNGSPFQPFLTSTNNFTLGVAFVGGGLQFPGPVAIDGAGNVWIANGNAASLSEFSSLGAVLSGPTGYTGGGLSGDGFLAIETSGNVWVSNPLNTSLSEFSSSGTAITGPAGISGGGINDPQGIAIDGFGNIWVAETGGNSLTEFNPSTRTPISQITGGGLNDPEALAIDGSGNIWVTNIFGSSASEFNASGQPIASPSGVGGLNEPEAVAIDDSGNAWIANFGNSFSEFNSSGVALSGGYGGGGLNGPDDVAIDGSGNVWAANRLGATLSEFNSTGTPISPPGGYTGGGLNEPTHVAIDGSGNVWTGNGAGNSLTELIGAATPVVTPLAANLSTGTKQPAQKP</sequence>
<dbReference type="SUPFAM" id="SSF101898">
    <property type="entry name" value="NHL repeat"/>
    <property type="match status" value="1"/>
</dbReference>
<dbReference type="KEGG" id="gma:AciX8_4355"/>
<dbReference type="InterPro" id="IPR011042">
    <property type="entry name" value="6-blade_b-propeller_TolB-like"/>
</dbReference>
<gene>
    <name evidence="1" type="ordered locus">AciX8_4355</name>
</gene>
<keyword evidence="2" id="KW-1185">Reference proteome</keyword>
<dbReference type="CDD" id="cd05819">
    <property type="entry name" value="NHL"/>
    <property type="match status" value="1"/>
</dbReference>
<dbReference type="HOGENOM" id="CLU_016729_0_0_0"/>